<reference evidence="2 3" key="1">
    <citation type="journal article" date="2014" name="Mol. Plant Microbe Interact.">
        <title>The complete genome sequence of Candidatus Liberibacter americanus, associated with citrus Huanglongbing.</title>
        <authorList>
            <person name="Wulff N.A."/>
            <person name="Zhang S."/>
            <person name="Setubal J.C."/>
            <person name="Almeida N.F."/>
            <person name="Martins E.C."/>
            <person name="Harakava R."/>
            <person name="Kumar D."/>
            <person name="Rangel L.T."/>
            <person name="Foissac X."/>
            <person name="Bove J."/>
            <person name="Gabriel D.W."/>
        </authorList>
    </citation>
    <scope>NUCLEOTIDE SEQUENCE [LARGE SCALE GENOMIC DNA]</scope>
    <source>
        <strain evidence="2 3">Sao Paulo</strain>
    </source>
</reference>
<dbReference type="HOGENOM" id="CLU_1575632_0_0_5"/>
<dbReference type="STRING" id="1261131.lam_152"/>
<accession>U6B6M9</accession>
<keyword evidence="1" id="KW-0812">Transmembrane</keyword>
<dbReference type="EMBL" id="CP006604">
    <property type="protein sequence ID" value="AHA27526.1"/>
    <property type="molecule type" value="Genomic_DNA"/>
</dbReference>
<evidence type="ECO:0008006" key="4">
    <source>
        <dbReference type="Google" id="ProtNLM"/>
    </source>
</evidence>
<sequence length="169" mass="19838">MLYRIKYLILIIILLYNCIYIVGCKIHPLYYYNKGDKEKINHIKVLISDSEIKKELSDSLEFILSNSLTKHSYILNVVISYNENEYIYNNYTEDFNQTGRIIIKAVYNIQKLPSKKTIYNGNTYITSLFNFSSKSFFKKRTIKNITKQSINELAENISLDAISFIQSID</sequence>
<dbReference type="Gene3D" id="3.30.160.150">
    <property type="entry name" value="Lipoprotein like domain"/>
    <property type="match status" value="1"/>
</dbReference>
<evidence type="ECO:0000313" key="3">
    <source>
        <dbReference type="Proteomes" id="UP000017862"/>
    </source>
</evidence>
<keyword evidence="1" id="KW-1133">Transmembrane helix</keyword>
<organism evidence="2 3">
    <name type="scientific">Candidatus Liberibacter americanus str. Sao Paulo</name>
    <dbReference type="NCBI Taxonomy" id="1261131"/>
    <lineage>
        <taxon>Bacteria</taxon>
        <taxon>Pseudomonadati</taxon>
        <taxon>Pseudomonadota</taxon>
        <taxon>Alphaproteobacteria</taxon>
        <taxon>Hyphomicrobiales</taxon>
        <taxon>Rhizobiaceae</taxon>
        <taxon>Liberibacter</taxon>
    </lineage>
</organism>
<dbReference type="KEGG" id="lar:lam_152"/>
<name>U6B6M9_9HYPH</name>
<proteinExistence type="predicted"/>
<keyword evidence="3" id="KW-1185">Reference proteome</keyword>
<gene>
    <name evidence="2" type="ORF">lam_152</name>
</gene>
<feature type="transmembrane region" description="Helical" evidence="1">
    <location>
        <begin position="7"/>
        <end position="23"/>
    </location>
</feature>
<dbReference type="Proteomes" id="UP000017862">
    <property type="component" value="Chromosome"/>
</dbReference>
<keyword evidence="1" id="KW-0472">Membrane</keyword>
<protein>
    <recommendedName>
        <fullName evidence="4">Lipoprotein</fullName>
    </recommendedName>
</protein>
<dbReference type="PATRIC" id="fig|1261131.3.peg.142"/>
<dbReference type="AlphaFoldDB" id="U6B6M9"/>
<evidence type="ECO:0000313" key="2">
    <source>
        <dbReference type="EMBL" id="AHA27526.1"/>
    </source>
</evidence>
<dbReference type="RefSeq" id="WP_007556768.1">
    <property type="nucleotide sequence ID" value="NC_022793.1"/>
</dbReference>
<dbReference type="eggNOG" id="COG5468">
    <property type="taxonomic scope" value="Bacteria"/>
</dbReference>
<evidence type="ECO:0000256" key="1">
    <source>
        <dbReference type="SAM" id="Phobius"/>
    </source>
</evidence>